<comment type="subcellular location">
    <subcellularLocation>
        <location evidence="1">Membrane</location>
        <topology evidence="1">Multi-pass membrane protein</topology>
    </subcellularLocation>
</comment>
<dbReference type="SUPFAM" id="SSF52540">
    <property type="entry name" value="P-loop containing nucleoside triphosphate hydrolases"/>
    <property type="match status" value="1"/>
</dbReference>
<evidence type="ECO:0000256" key="6">
    <source>
        <dbReference type="ARBA" id="ARBA00023136"/>
    </source>
</evidence>
<evidence type="ECO:0000256" key="5">
    <source>
        <dbReference type="ARBA" id="ARBA00022989"/>
    </source>
</evidence>
<evidence type="ECO:0000256" key="2">
    <source>
        <dbReference type="ARBA" id="ARBA00005814"/>
    </source>
</evidence>
<organism evidence="9 10">
    <name type="scientific">Iphiclides podalirius</name>
    <name type="common">scarce swallowtail</name>
    <dbReference type="NCBI Taxonomy" id="110791"/>
    <lineage>
        <taxon>Eukaryota</taxon>
        <taxon>Metazoa</taxon>
        <taxon>Ecdysozoa</taxon>
        <taxon>Arthropoda</taxon>
        <taxon>Hexapoda</taxon>
        <taxon>Insecta</taxon>
        <taxon>Pterygota</taxon>
        <taxon>Neoptera</taxon>
        <taxon>Endopterygota</taxon>
        <taxon>Lepidoptera</taxon>
        <taxon>Glossata</taxon>
        <taxon>Ditrysia</taxon>
        <taxon>Papilionoidea</taxon>
        <taxon>Papilionidae</taxon>
        <taxon>Papilioninae</taxon>
        <taxon>Iphiclides</taxon>
    </lineage>
</organism>
<evidence type="ECO:0000256" key="1">
    <source>
        <dbReference type="ARBA" id="ARBA00004141"/>
    </source>
</evidence>
<dbReference type="PANTHER" id="PTHR48041">
    <property type="entry name" value="ABC TRANSPORTER G FAMILY MEMBER 28"/>
    <property type="match status" value="1"/>
</dbReference>
<accession>A0ABN8I7D5</accession>
<dbReference type="Gene3D" id="3.40.50.300">
    <property type="entry name" value="P-loop containing nucleotide triphosphate hydrolases"/>
    <property type="match status" value="1"/>
</dbReference>
<sequence length="564" mass="62893">MELEKRNAFSTNWGGEIVKVEGLTVWTPEERSWWRKKPTKPKTVILNNVTDSIQNGEFLAILGPSGAGKTTYLVSLAGKCTLPSKGNVTVEGRNVSELPTGTVEILPQFDVFMDCLSVMEHLVFMMEMKLGRSVKTANKTILQTIMGALKLNAHERTFIRSLSGGERRLLSLASSLLSSPQILICDEPTTDLFKEFSSICLMSEGKILFHGTHQGCKALFDSVDLRCPVNYNPAEFYIKAVSNACGNVNHVERILENYRNRFRGCEPSYEGPTATPRPPICRRTWPKQVQILLWRFSIRFRRDIKILAISLLLSTIIGAVVIGTCFAGSTGTTQTGVQNLRGFLWLICSEVSFSLSYTALFSFESELPLFRREVGVYAVSAYYVARFLSEVPRCVIWPIPFVTITASAVELPNHFVTVLEIYFALLVTGLASTAYGLGMGALFISSGTMGDVMPCTDLPLFLMSGAFLRISSLPVWLYPVKYISHFYYAMDAISNIYWRQIGEIDCPLNTTNTCVKNGAAVLMENGYSSNFVLQDTLGILLVVTLWSILGYYGLKKEKRKGYTY</sequence>
<dbReference type="Pfam" id="PF00005">
    <property type="entry name" value="ABC_tran"/>
    <property type="match status" value="1"/>
</dbReference>
<evidence type="ECO:0000256" key="7">
    <source>
        <dbReference type="SAM" id="Phobius"/>
    </source>
</evidence>
<dbReference type="EMBL" id="OW152814">
    <property type="protein sequence ID" value="CAH2050008.1"/>
    <property type="molecule type" value="Genomic_DNA"/>
</dbReference>
<feature type="domain" description="ABC transporter" evidence="8">
    <location>
        <begin position="18"/>
        <end position="267"/>
    </location>
</feature>
<evidence type="ECO:0000313" key="10">
    <source>
        <dbReference type="Proteomes" id="UP000837857"/>
    </source>
</evidence>
<keyword evidence="6 7" id="KW-0472">Membrane</keyword>
<evidence type="ECO:0000256" key="3">
    <source>
        <dbReference type="ARBA" id="ARBA00022448"/>
    </source>
</evidence>
<keyword evidence="5 7" id="KW-1133">Transmembrane helix</keyword>
<evidence type="ECO:0000256" key="4">
    <source>
        <dbReference type="ARBA" id="ARBA00022692"/>
    </source>
</evidence>
<dbReference type="InterPro" id="IPR027417">
    <property type="entry name" value="P-loop_NTPase"/>
</dbReference>
<comment type="similarity">
    <text evidence="2">Belongs to the ABC transporter superfamily. ABCG family. Eye pigment precursor importer (TC 3.A.1.204) subfamily.</text>
</comment>
<dbReference type="InterPro" id="IPR003439">
    <property type="entry name" value="ABC_transporter-like_ATP-bd"/>
</dbReference>
<feature type="transmembrane region" description="Helical" evidence="7">
    <location>
        <begin position="458"/>
        <end position="478"/>
    </location>
</feature>
<dbReference type="Proteomes" id="UP000837857">
    <property type="component" value="Chromosome 2"/>
</dbReference>
<gene>
    <name evidence="9" type="ORF">IPOD504_LOCUS7171</name>
</gene>
<dbReference type="InterPro" id="IPR017871">
    <property type="entry name" value="ABC_transporter-like_CS"/>
</dbReference>
<reference evidence="9" key="1">
    <citation type="submission" date="2022-03" db="EMBL/GenBank/DDBJ databases">
        <authorList>
            <person name="Martin H S."/>
        </authorList>
    </citation>
    <scope>NUCLEOTIDE SEQUENCE</scope>
</reference>
<proteinExistence type="inferred from homology"/>
<name>A0ABN8I7D5_9NEOP</name>
<keyword evidence="10" id="KW-1185">Reference proteome</keyword>
<feature type="transmembrane region" description="Helical" evidence="7">
    <location>
        <begin position="421"/>
        <end position="446"/>
    </location>
</feature>
<dbReference type="InterPro" id="IPR050352">
    <property type="entry name" value="ABCG_transporters"/>
</dbReference>
<feature type="transmembrane region" description="Helical" evidence="7">
    <location>
        <begin position="342"/>
        <end position="363"/>
    </location>
</feature>
<keyword evidence="3" id="KW-0813">Transport</keyword>
<dbReference type="Pfam" id="PF01061">
    <property type="entry name" value="ABC2_membrane"/>
    <property type="match status" value="1"/>
</dbReference>
<dbReference type="InterPro" id="IPR013525">
    <property type="entry name" value="ABC2_TM"/>
</dbReference>
<feature type="transmembrane region" description="Helical" evidence="7">
    <location>
        <begin position="306"/>
        <end position="330"/>
    </location>
</feature>
<feature type="transmembrane region" description="Helical" evidence="7">
    <location>
        <begin position="531"/>
        <end position="554"/>
    </location>
</feature>
<dbReference type="PROSITE" id="PS50893">
    <property type="entry name" value="ABC_TRANSPORTER_2"/>
    <property type="match status" value="1"/>
</dbReference>
<keyword evidence="4 7" id="KW-0812">Transmembrane</keyword>
<evidence type="ECO:0000313" key="9">
    <source>
        <dbReference type="EMBL" id="CAH2050008.1"/>
    </source>
</evidence>
<dbReference type="PROSITE" id="PS00211">
    <property type="entry name" value="ABC_TRANSPORTER_1"/>
    <property type="match status" value="1"/>
</dbReference>
<dbReference type="PANTHER" id="PTHR48041:SF139">
    <property type="entry name" value="PROTEIN SCARLET"/>
    <property type="match status" value="1"/>
</dbReference>
<feature type="non-terminal residue" evidence="9">
    <location>
        <position position="1"/>
    </location>
</feature>
<evidence type="ECO:0000259" key="8">
    <source>
        <dbReference type="PROSITE" id="PS50893"/>
    </source>
</evidence>
<protein>
    <recommendedName>
        <fullName evidence="8">ABC transporter domain-containing protein</fullName>
    </recommendedName>
</protein>